<dbReference type="RefSeq" id="WP_061161104.1">
    <property type="nucleotide sequence ID" value="NZ_FCOI02000009.1"/>
</dbReference>
<proteinExistence type="predicted"/>
<dbReference type="OrthoDB" id="9130968at2"/>
<sequence length="206" mass="22982">MSGLVDRVSLDVFLPFVMAGARGLPESMALAYIRQACIEFAQRSNILRRRAFIDMQCGVTDYPVWPDDCEEIARINAVRVGLTTYRGTRDTIDLCHCGSRFTVRDGLLHLPTPPHGDQPRAVEVRFCAKPAQTACEVDAILHSDWQDAIEDGALARIYQLPGYEFTQPMLATTRARSFYEKIARARVRALKSDTSATPFAVAPSFI</sequence>
<reference evidence="2" key="1">
    <citation type="submission" date="2016-01" db="EMBL/GenBank/DDBJ databases">
        <authorList>
            <person name="Peeters Charlotte."/>
        </authorList>
    </citation>
    <scope>NUCLEOTIDE SEQUENCE [LARGE SCALE GENOMIC DNA]</scope>
</reference>
<evidence type="ECO:0000313" key="2">
    <source>
        <dbReference type="Proteomes" id="UP000054624"/>
    </source>
</evidence>
<accession>A0A158B041</accession>
<gene>
    <name evidence="1" type="ORF">AWB76_03284</name>
</gene>
<dbReference type="EMBL" id="FCOI02000009">
    <property type="protein sequence ID" value="SAK62637.1"/>
    <property type="molecule type" value="Genomic_DNA"/>
</dbReference>
<dbReference type="Proteomes" id="UP000054624">
    <property type="component" value="Unassembled WGS sequence"/>
</dbReference>
<dbReference type="AlphaFoldDB" id="A0A158B041"/>
<name>A0A158B041_9BURK</name>
<protein>
    <submittedName>
        <fullName evidence="1">Uncharacterized protein</fullName>
    </submittedName>
</protein>
<evidence type="ECO:0000313" key="1">
    <source>
        <dbReference type="EMBL" id="SAK62637.1"/>
    </source>
</evidence>
<organism evidence="1 2">
    <name type="scientific">Caballeronia temeraria</name>
    <dbReference type="NCBI Taxonomy" id="1777137"/>
    <lineage>
        <taxon>Bacteria</taxon>
        <taxon>Pseudomonadati</taxon>
        <taxon>Pseudomonadota</taxon>
        <taxon>Betaproteobacteria</taxon>
        <taxon>Burkholderiales</taxon>
        <taxon>Burkholderiaceae</taxon>
        <taxon>Caballeronia</taxon>
    </lineage>
</organism>
<keyword evidence="2" id="KW-1185">Reference proteome</keyword>
<dbReference type="STRING" id="1777137.AWB76_03284"/>